<proteinExistence type="predicted"/>
<comment type="caution">
    <text evidence="1">The sequence shown here is derived from an EMBL/GenBank/DDBJ whole genome shotgun (WGS) entry which is preliminary data.</text>
</comment>
<gene>
    <name evidence="1" type="ORF">BXT89_17225</name>
</gene>
<organism evidence="1 2">
    <name type="scientific">Halopseudomonas pachastrellae</name>
    <dbReference type="NCBI Taxonomy" id="254161"/>
    <lineage>
        <taxon>Bacteria</taxon>
        <taxon>Pseudomonadati</taxon>
        <taxon>Pseudomonadota</taxon>
        <taxon>Gammaproteobacteria</taxon>
        <taxon>Pseudomonadales</taxon>
        <taxon>Pseudomonadaceae</taxon>
        <taxon>Halopseudomonas</taxon>
    </lineage>
</organism>
<dbReference type="STRING" id="254161.SAMN05216256_10322"/>
<evidence type="ECO:0008006" key="3">
    <source>
        <dbReference type="Google" id="ProtNLM"/>
    </source>
</evidence>
<dbReference type="EMBL" id="MUBC01000060">
    <property type="protein sequence ID" value="ONM42576.1"/>
    <property type="molecule type" value="Genomic_DNA"/>
</dbReference>
<dbReference type="InterPro" id="IPR003795">
    <property type="entry name" value="DUF192"/>
</dbReference>
<dbReference type="PANTHER" id="PTHR37953">
    <property type="entry name" value="UPF0127 PROTEIN MJ1496"/>
    <property type="match status" value="1"/>
</dbReference>
<dbReference type="InterPro" id="IPR038695">
    <property type="entry name" value="Saro_0823-like_sf"/>
</dbReference>
<keyword evidence="2" id="KW-1185">Reference proteome</keyword>
<evidence type="ECO:0000313" key="2">
    <source>
        <dbReference type="Proteomes" id="UP000242847"/>
    </source>
</evidence>
<sequence length="142" mass="15305">MVVAVLACTSAQAGTRSVVLGNTSFELTYVADPDSRRQGLMGVSDLPFGSGMLFDFPAGTQPAIWMRNMLISLDLVFVADTGEIRHVFSEVPPCAELPCALYQATQPLRWVIELPAGSVARLGLEEGDQLDMSELPPTPPMH</sequence>
<dbReference type="Gene3D" id="2.60.120.1140">
    <property type="entry name" value="Protein of unknown function DUF192"/>
    <property type="match status" value="1"/>
</dbReference>
<dbReference type="Proteomes" id="UP000242847">
    <property type="component" value="Unassembled WGS sequence"/>
</dbReference>
<dbReference type="Pfam" id="PF02643">
    <property type="entry name" value="DUF192"/>
    <property type="match status" value="1"/>
</dbReference>
<name>A0A1S8DCN8_9GAMM</name>
<protein>
    <recommendedName>
        <fullName evidence="3">DUF192 domain-containing protein</fullName>
    </recommendedName>
</protein>
<evidence type="ECO:0000313" key="1">
    <source>
        <dbReference type="EMBL" id="ONM42576.1"/>
    </source>
</evidence>
<reference evidence="1 2" key="1">
    <citation type="submission" date="2017-01" db="EMBL/GenBank/DDBJ databases">
        <title>Draft genome sequence of Pseudomonas pachastrellae type strain CCUG 46540T from a deep sea.</title>
        <authorList>
            <person name="Gomila M."/>
            <person name="Mulet M."/>
            <person name="Lalucat J."/>
            <person name="Garcia-Valdes E."/>
        </authorList>
    </citation>
    <scope>NUCLEOTIDE SEQUENCE [LARGE SCALE GENOMIC DNA]</scope>
    <source>
        <strain evidence="1 2">CCUG 46540</strain>
    </source>
</reference>
<accession>A0A1S8DCN8</accession>
<dbReference type="PANTHER" id="PTHR37953:SF1">
    <property type="entry name" value="UPF0127 PROTEIN MJ1496"/>
    <property type="match status" value="1"/>
</dbReference>
<dbReference type="AlphaFoldDB" id="A0A1S8DCN8"/>